<keyword evidence="3" id="KW-1185">Reference proteome</keyword>
<evidence type="ECO:0000313" key="3">
    <source>
        <dbReference type="Proteomes" id="UP001321526"/>
    </source>
</evidence>
<gene>
    <name evidence="2" type="ORF">EVC62_02245</name>
</gene>
<proteinExistence type="predicted"/>
<evidence type="ECO:0000256" key="1">
    <source>
        <dbReference type="SAM" id="MobiDB-lite"/>
    </source>
</evidence>
<dbReference type="RefSeq" id="WP_282235656.1">
    <property type="nucleotide sequence ID" value="NZ_CP035631.1"/>
</dbReference>
<organism evidence="2 3">
    <name type="scientific">Salinicola endophyticus</name>
    <dbReference type="NCBI Taxonomy" id="1949083"/>
    <lineage>
        <taxon>Bacteria</taxon>
        <taxon>Pseudomonadati</taxon>
        <taxon>Pseudomonadota</taxon>
        <taxon>Gammaproteobacteria</taxon>
        <taxon>Oceanospirillales</taxon>
        <taxon>Halomonadaceae</taxon>
        <taxon>Salinicola</taxon>
    </lineage>
</organism>
<dbReference type="Pfam" id="PF06892">
    <property type="entry name" value="Phage_CP76"/>
    <property type="match status" value="1"/>
</dbReference>
<reference evidence="2 3" key="1">
    <citation type="submission" date="2019-01" db="EMBL/GenBank/DDBJ databases">
        <title>Genome sequence of Salinicola endophyticus REST5.</title>
        <authorList>
            <person name="Nascimento F.X."/>
        </authorList>
    </citation>
    <scope>NUCLEOTIDE SEQUENCE [LARGE SCALE GENOMIC DNA]</scope>
    <source>
        <strain evidence="2 3">REST5</strain>
    </source>
</reference>
<dbReference type="Proteomes" id="UP001321526">
    <property type="component" value="Chromosome"/>
</dbReference>
<protein>
    <submittedName>
        <fullName evidence="2">Uncharacterized protein</fullName>
    </submittedName>
</protein>
<feature type="compositionally biased region" description="Basic and acidic residues" evidence="1">
    <location>
        <begin position="21"/>
        <end position="36"/>
    </location>
</feature>
<dbReference type="EMBL" id="CP035631">
    <property type="protein sequence ID" value="WFF40413.1"/>
    <property type="molecule type" value="Genomic_DNA"/>
</dbReference>
<evidence type="ECO:0000313" key="2">
    <source>
        <dbReference type="EMBL" id="WFF40413.1"/>
    </source>
</evidence>
<name>A0ABY8FC69_9GAMM</name>
<feature type="region of interest" description="Disordered" evidence="1">
    <location>
        <begin position="21"/>
        <end position="47"/>
    </location>
</feature>
<dbReference type="InterPro" id="IPR009679">
    <property type="entry name" value="Phage_186_CII-like"/>
</dbReference>
<sequence>MLGFLATQTGKPMQIRLRHGLDDTPPRADGAWHSDRSNAMGKQWPTSRDRAATEVLPLSLSLYHAARDYPGGIKAVAAVHGLNHTTLQHKLSPTHEPHRPNIDDLEAVLSATLDDRILDSLGEIAGGAIWVRPQEATQQVPELGMLGALKQLHREVAETVETLSDSLDDQVIDIVEAKKLDLRIRRLLGAVLAVEKAAEQYEGDE</sequence>
<accession>A0ABY8FC69</accession>